<dbReference type="AlphaFoldDB" id="A0A2P2LRX1"/>
<name>A0A2P2LRX1_RHIMU</name>
<evidence type="ECO:0000313" key="1">
    <source>
        <dbReference type="EMBL" id="MBX20683.1"/>
    </source>
</evidence>
<sequence>MFISSKSWKCSRRNKTEKQKNMITNSSIYKDNQMVQQQGFPLVILVNICIQMYMHTPNEFCSI</sequence>
<accession>A0A2P2LRX1</accession>
<organism evidence="1">
    <name type="scientific">Rhizophora mucronata</name>
    <name type="common">Asiatic mangrove</name>
    <dbReference type="NCBI Taxonomy" id="61149"/>
    <lineage>
        <taxon>Eukaryota</taxon>
        <taxon>Viridiplantae</taxon>
        <taxon>Streptophyta</taxon>
        <taxon>Embryophyta</taxon>
        <taxon>Tracheophyta</taxon>
        <taxon>Spermatophyta</taxon>
        <taxon>Magnoliopsida</taxon>
        <taxon>eudicotyledons</taxon>
        <taxon>Gunneridae</taxon>
        <taxon>Pentapetalae</taxon>
        <taxon>rosids</taxon>
        <taxon>fabids</taxon>
        <taxon>Malpighiales</taxon>
        <taxon>Rhizophoraceae</taxon>
        <taxon>Rhizophora</taxon>
    </lineage>
</organism>
<reference evidence="1" key="1">
    <citation type="submission" date="2018-02" db="EMBL/GenBank/DDBJ databases">
        <title>Rhizophora mucronata_Transcriptome.</title>
        <authorList>
            <person name="Meera S.P."/>
            <person name="Sreeshan A."/>
            <person name="Augustine A."/>
        </authorList>
    </citation>
    <scope>NUCLEOTIDE SEQUENCE</scope>
    <source>
        <tissue evidence="1">Leaf</tissue>
    </source>
</reference>
<protein>
    <submittedName>
        <fullName evidence="1">V-type proton ATPase subunit d2-like</fullName>
    </submittedName>
</protein>
<dbReference type="EMBL" id="GGEC01040199">
    <property type="protein sequence ID" value="MBX20683.1"/>
    <property type="molecule type" value="Transcribed_RNA"/>
</dbReference>
<proteinExistence type="predicted"/>